<name>W1VPB6_9ACTO</name>
<dbReference type="AlphaFoldDB" id="W1VPB6"/>
<comment type="caution">
    <text evidence="1">The sequence shown here is derived from an EMBL/GenBank/DDBJ whole genome shotgun (WGS) entry which is preliminary data.</text>
</comment>
<dbReference type="Pfam" id="PF09355">
    <property type="entry name" value="Phage_Gp19"/>
    <property type="match status" value="1"/>
</dbReference>
<dbReference type="Proteomes" id="UP000018852">
    <property type="component" value="Unassembled WGS sequence"/>
</dbReference>
<accession>W1VPB6</accession>
<dbReference type="PATRIC" id="fig|1403939.3.peg.309"/>
<dbReference type="EMBL" id="AZLV01000241">
    <property type="protein sequence ID" value="ETJ06660.1"/>
    <property type="molecule type" value="Genomic_DNA"/>
</dbReference>
<reference evidence="1 2" key="1">
    <citation type="submission" date="2013-12" db="EMBL/GenBank/DDBJ databases">
        <title>A Varibaculum cambriense genome reconstructed from a premature infant gut community with otherwise low bacterial novelty that shifts toward anaerobic metabolism during the third week of life.</title>
        <authorList>
            <person name="Brown C.T."/>
            <person name="Sharon I."/>
            <person name="Thomas B.C."/>
            <person name="Castelle C.J."/>
            <person name="Morowitz M.J."/>
            <person name="Banfield J.F."/>
        </authorList>
    </citation>
    <scope>NUCLEOTIDE SEQUENCE [LARGE SCALE GENOMIC DNA]</scope>
    <source>
        <strain evidence="2">DORA_12</strain>
    </source>
</reference>
<proteinExistence type="predicted"/>
<evidence type="ECO:0000313" key="2">
    <source>
        <dbReference type="Proteomes" id="UP000018852"/>
    </source>
</evidence>
<protein>
    <submittedName>
        <fullName evidence="1">Uncharacterized protein</fullName>
    </submittedName>
</protein>
<gene>
    <name evidence="1" type="ORF">Q605_AUC00241G0004</name>
</gene>
<organism evidence="1 2">
    <name type="scientific">Actinomyces urogenitalis DORA_12</name>
    <dbReference type="NCBI Taxonomy" id="1403939"/>
    <lineage>
        <taxon>Bacteria</taxon>
        <taxon>Bacillati</taxon>
        <taxon>Actinomycetota</taxon>
        <taxon>Actinomycetes</taxon>
        <taxon>Actinomycetales</taxon>
        <taxon>Actinomycetaceae</taxon>
        <taxon>Actinomyces</taxon>
    </lineage>
</organism>
<dbReference type="InterPro" id="IPR018963">
    <property type="entry name" value="Mycophage_D29_Gp19"/>
</dbReference>
<evidence type="ECO:0000313" key="1">
    <source>
        <dbReference type="EMBL" id="ETJ06660.1"/>
    </source>
</evidence>
<sequence>MADDFTLAQAEDYTAVYGTPDDDALAGRLDALLARASRVVRDELAADGHDIQALIAAQTVREDTARDVVVDMVAYAIRSASGGFDAPFGASQASQTAGPYTQSATFSVAVGSLSFTRVHRRRLGVAPRTRAWEVDLLASRELP</sequence>